<dbReference type="EMBL" id="QHJW02000006">
    <property type="protein sequence ID" value="RRO11420.1"/>
    <property type="molecule type" value="Genomic_DNA"/>
</dbReference>
<organism evidence="1 2">
    <name type="scientific">Pectobacterium aquaticum</name>
    <dbReference type="NCBI Taxonomy" id="2204145"/>
    <lineage>
        <taxon>Bacteria</taxon>
        <taxon>Pseudomonadati</taxon>
        <taxon>Pseudomonadota</taxon>
        <taxon>Gammaproteobacteria</taxon>
        <taxon>Enterobacterales</taxon>
        <taxon>Pectobacteriaceae</taxon>
        <taxon>Pectobacterium</taxon>
    </lineage>
</organism>
<name>A0A426JE40_9GAMM</name>
<evidence type="ECO:0000313" key="2">
    <source>
        <dbReference type="Proteomes" id="UP000256817"/>
    </source>
</evidence>
<proteinExistence type="predicted"/>
<dbReference type="Gene3D" id="1.10.30.50">
    <property type="match status" value="1"/>
</dbReference>
<keyword evidence="1" id="KW-0378">Hydrolase</keyword>
<dbReference type="InterPro" id="IPR003615">
    <property type="entry name" value="HNH_nuc"/>
</dbReference>
<dbReference type="CDD" id="cd00085">
    <property type="entry name" value="HNHc"/>
    <property type="match status" value="1"/>
</dbReference>
<dbReference type="GO" id="GO:0004519">
    <property type="term" value="F:endonuclease activity"/>
    <property type="evidence" value="ECO:0007669"/>
    <property type="project" value="UniProtKB-KW"/>
</dbReference>
<sequence>MKIKKPSDIIFVGDVTQRKLLEEVCSKRSSSLKIFFQKNKTAFLNDNDRFYRDFNNYNFYNSSETSYVSVKNSLNNLYKSAADDNERKYIKDFRKQHRQLLCPYCLRSTCRTLDHYFDKAKYSELSLNLWNLVPTCGDCNFKKLSTKISSGVERFIHPYFDDFYDKNESYHLNLIINTTSNAILVNFDFTANPGLPDQSMQSVINWHIKTLEVSIDNADMFRKDLEYFVNKIRTKGFTDRSDILDFITEELSYERGFSWRGVILHSLCHSQQNFENLLLLVFNNKYVYSE</sequence>
<dbReference type="RefSeq" id="WP_116237632.1">
    <property type="nucleotide sequence ID" value="NZ_QHJW02000006.1"/>
</dbReference>
<evidence type="ECO:0000313" key="1">
    <source>
        <dbReference type="EMBL" id="RRO11420.1"/>
    </source>
</evidence>
<protein>
    <submittedName>
        <fullName evidence="1">HNH endonuclease</fullName>
    </submittedName>
</protein>
<accession>A0A426JE40</accession>
<keyword evidence="1" id="KW-0255">Endonuclease</keyword>
<keyword evidence="2" id="KW-1185">Reference proteome</keyword>
<dbReference type="Proteomes" id="UP000256817">
    <property type="component" value="Unassembled WGS sequence"/>
</dbReference>
<reference evidence="1" key="1">
    <citation type="submission" date="2018-11" db="EMBL/GenBank/DDBJ databases">
        <title>Draft genome sequences of proposed Pectobacterium aquaticum sp. nov. isolated in France from fresh water.</title>
        <authorList>
            <person name="Pedron J."/>
            <person name="Barny M.A."/>
        </authorList>
    </citation>
    <scope>NUCLEOTIDE SEQUENCE [LARGE SCALE GENOMIC DNA]</scope>
    <source>
        <strain evidence="1">A35-S23-M15</strain>
    </source>
</reference>
<comment type="caution">
    <text evidence="1">The sequence shown here is derived from an EMBL/GenBank/DDBJ whole genome shotgun (WGS) entry which is preliminary data.</text>
</comment>
<keyword evidence="1" id="KW-0540">Nuclease</keyword>
<gene>
    <name evidence="1" type="ORF">DMB85_003705</name>
</gene>